<dbReference type="RefSeq" id="WP_005437935.1">
    <property type="nucleotide sequence ID" value="NZ_CM001466.1"/>
</dbReference>
<dbReference type="HOGENOM" id="CLU_123209_0_0_11"/>
<name>H8G6Z0_9PSEU</name>
<keyword evidence="2" id="KW-0812">Transmembrane</keyword>
<feature type="transmembrane region" description="Helical" evidence="2">
    <location>
        <begin position="38"/>
        <end position="59"/>
    </location>
</feature>
<evidence type="ECO:0000256" key="1">
    <source>
        <dbReference type="SAM" id="MobiDB-lite"/>
    </source>
</evidence>
<dbReference type="EMBL" id="CM001466">
    <property type="protein sequence ID" value="EHY87259.1"/>
    <property type="molecule type" value="Genomic_DNA"/>
</dbReference>
<feature type="transmembrane region" description="Helical" evidence="2">
    <location>
        <begin position="71"/>
        <end position="92"/>
    </location>
</feature>
<dbReference type="AlphaFoldDB" id="H8G6Z0"/>
<evidence type="ECO:0000313" key="4">
    <source>
        <dbReference type="Proteomes" id="UP000004705"/>
    </source>
</evidence>
<keyword evidence="2" id="KW-1133">Transmembrane helix</keyword>
<keyword evidence="2" id="KW-0472">Membrane</keyword>
<gene>
    <name evidence="3" type="ORF">SacazDRAFT_00277</name>
</gene>
<keyword evidence="4" id="KW-1185">Reference proteome</keyword>
<feature type="region of interest" description="Disordered" evidence="1">
    <location>
        <begin position="1"/>
        <end position="27"/>
    </location>
</feature>
<organism evidence="3 4">
    <name type="scientific">Saccharomonospora azurea NA-128</name>
    <dbReference type="NCBI Taxonomy" id="882081"/>
    <lineage>
        <taxon>Bacteria</taxon>
        <taxon>Bacillati</taxon>
        <taxon>Actinomycetota</taxon>
        <taxon>Actinomycetes</taxon>
        <taxon>Pseudonocardiales</taxon>
        <taxon>Pseudonocardiaceae</taxon>
        <taxon>Saccharomonospora</taxon>
    </lineage>
</organism>
<dbReference type="Proteomes" id="UP000004705">
    <property type="component" value="Chromosome"/>
</dbReference>
<sequence>MTTTPAVSGDGTPDTASTTGSPPEDQPYRMVWNDAVNLRHLALSMVVCVAIGLPAYLVSEAVFEATLDQTSLAGGYALLVGLAGCVVGAAVCTKLFPPKRVLADDDAADRAEALEVLAAMGGTPESFAELPKDVQDEMRSLGLAPTESTESTESTEERR</sequence>
<reference evidence="3 4" key="1">
    <citation type="journal article" date="2012" name="Stand. Genomic Sci.">
        <title>Genome sequence of the soil bacterium Saccharomonospora azurea type strain (NA-128(T)).</title>
        <authorList>
            <person name="Klenk H.P."/>
            <person name="Held B."/>
            <person name="Lucas S."/>
            <person name="Lapidus A."/>
            <person name="Copeland A."/>
            <person name="Hammon N."/>
            <person name="Pitluck S."/>
            <person name="Goodwin L.A."/>
            <person name="Han C."/>
            <person name="Tapia R."/>
            <person name="Brambilla E.M."/>
            <person name="Potter G."/>
            <person name="Land M."/>
            <person name="Ivanova N."/>
            <person name="Rohde M."/>
            <person name="Goker M."/>
            <person name="Detter J.C."/>
            <person name="Kyrpides N.C."/>
            <person name="Woyke T."/>
        </authorList>
    </citation>
    <scope>NUCLEOTIDE SEQUENCE [LARGE SCALE GENOMIC DNA]</scope>
    <source>
        <strain evidence="3 4">NA-128</strain>
    </source>
</reference>
<proteinExistence type="predicted"/>
<evidence type="ECO:0000313" key="3">
    <source>
        <dbReference type="EMBL" id="EHY87259.1"/>
    </source>
</evidence>
<protein>
    <submittedName>
        <fullName evidence="3">Uncharacterized protein</fullName>
    </submittedName>
</protein>
<feature type="region of interest" description="Disordered" evidence="1">
    <location>
        <begin position="138"/>
        <end position="159"/>
    </location>
</feature>
<accession>H8G6Z0</accession>
<evidence type="ECO:0000256" key="2">
    <source>
        <dbReference type="SAM" id="Phobius"/>
    </source>
</evidence>